<protein>
    <submittedName>
        <fullName evidence="1">Uncharacterized protein</fullName>
    </submittedName>
</protein>
<sequence length="67" mass="7442">MSKRIIQTTTSGEWGIPGVDLASLPPRVYGALCKLKDMEALLEVINSPTARAWERDDAIEQLIRMGK</sequence>
<dbReference type="EMBL" id="CACRUB010000047">
    <property type="protein sequence ID" value="VYU56759.1"/>
    <property type="molecule type" value="Genomic_DNA"/>
</dbReference>
<organism evidence="1">
    <name type="scientific">Flavonifractor plautii</name>
    <name type="common">Fusobacterium plautii</name>
    <dbReference type="NCBI Taxonomy" id="292800"/>
    <lineage>
        <taxon>Bacteria</taxon>
        <taxon>Bacillati</taxon>
        <taxon>Bacillota</taxon>
        <taxon>Clostridia</taxon>
        <taxon>Eubacteriales</taxon>
        <taxon>Oscillospiraceae</taxon>
        <taxon>Flavonifractor</taxon>
    </lineage>
</organism>
<accession>A0A6N3FZ09</accession>
<name>A0A6N3FZ09_FLAPL</name>
<proteinExistence type="predicted"/>
<reference evidence="1" key="1">
    <citation type="submission" date="2019-11" db="EMBL/GenBank/DDBJ databases">
        <authorList>
            <person name="Feng L."/>
        </authorList>
    </citation>
    <scope>NUCLEOTIDE SEQUENCE</scope>
    <source>
        <strain evidence="1">FplautiiLFYP42</strain>
    </source>
</reference>
<evidence type="ECO:0000313" key="1">
    <source>
        <dbReference type="EMBL" id="VYU56759.1"/>
    </source>
</evidence>
<gene>
    <name evidence="1" type="ORF">FPLFYP42_02817</name>
</gene>
<dbReference type="RefSeq" id="WP_156622056.1">
    <property type="nucleotide sequence ID" value="NZ_CACRUB010000047.1"/>
</dbReference>
<dbReference type="AlphaFoldDB" id="A0A6N3FZ09"/>